<keyword evidence="4" id="KW-1185">Reference proteome</keyword>
<organism evidence="3 4">
    <name type="scientific">Polytolypa hystricis (strain UAMH7299)</name>
    <dbReference type="NCBI Taxonomy" id="1447883"/>
    <lineage>
        <taxon>Eukaryota</taxon>
        <taxon>Fungi</taxon>
        <taxon>Dikarya</taxon>
        <taxon>Ascomycota</taxon>
        <taxon>Pezizomycotina</taxon>
        <taxon>Eurotiomycetes</taxon>
        <taxon>Eurotiomycetidae</taxon>
        <taxon>Onygenales</taxon>
        <taxon>Onygenales incertae sedis</taxon>
        <taxon>Polytolypa</taxon>
    </lineage>
</organism>
<evidence type="ECO:0000313" key="4">
    <source>
        <dbReference type="Proteomes" id="UP000224634"/>
    </source>
</evidence>
<sequence length="151" mass="16576">MSGKAPALPSDNNPRKHRLGGGSAPPQSSGEKRDTPSSTQKRGINCVTPEGPPKISREASLEALEQRVQNSLMEELELRAPTSDVLEKLALRLEVLEQRVSSVEAQQNEYIVQLQRYILELQLPQLREGSGLIPGMDGPAADNPWELTENL</sequence>
<comment type="caution">
    <text evidence="3">The sequence shown here is derived from an EMBL/GenBank/DDBJ whole genome shotgun (WGS) entry which is preliminary data.</text>
</comment>
<gene>
    <name evidence="3" type="ORF">AJ80_10019</name>
</gene>
<dbReference type="EMBL" id="PDNA01000498">
    <property type="protein sequence ID" value="PGG95135.1"/>
    <property type="molecule type" value="Genomic_DNA"/>
</dbReference>
<protein>
    <submittedName>
        <fullName evidence="3">Uncharacterized protein</fullName>
    </submittedName>
</protein>
<proteinExistence type="predicted"/>
<dbReference type="AlphaFoldDB" id="A0A2B7WEP3"/>
<name>A0A2B7WEP3_POLH7</name>
<evidence type="ECO:0000313" key="3">
    <source>
        <dbReference type="EMBL" id="PGG95135.1"/>
    </source>
</evidence>
<reference evidence="3 4" key="1">
    <citation type="submission" date="2017-10" db="EMBL/GenBank/DDBJ databases">
        <title>Comparative genomics in systemic dimorphic fungi from Ajellomycetaceae.</title>
        <authorList>
            <person name="Munoz J.F."/>
            <person name="Mcewen J.G."/>
            <person name="Clay O.K."/>
            <person name="Cuomo C.A."/>
        </authorList>
    </citation>
    <scope>NUCLEOTIDE SEQUENCE [LARGE SCALE GENOMIC DNA]</scope>
    <source>
        <strain evidence="3 4">UAMH7299</strain>
    </source>
</reference>
<feature type="coiled-coil region" evidence="1">
    <location>
        <begin position="86"/>
        <end position="113"/>
    </location>
</feature>
<evidence type="ECO:0000256" key="2">
    <source>
        <dbReference type="SAM" id="MobiDB-lite"/>
    </source>
</evidence>
<dbReference type="Proteomes" id="UP000224634">
    <property type="component" value="Unassembled WGS sequence"/>
</dbReference>
<feature type="region of interest" description="Disordered" evidence="2">
    <location>
        <begin position="1"/>
        <end position="55"/>
    </location>
</feature>
<accession>A0A2B7WEP3</accession>
<evidence type="ECO:0000256" key="1">
    <source>
        <dbReference type="SAM" id="Coils"/>
    </source>
</evidence>
<keyword evidence="1" id="KW-0175">Coiled coil</keyword>